<feature type="non-terminal residue" evidence="2">
    <location>
        <position position="59"/>
    </location>
</feature>
<accession>A0A367JDD6</accession>
<dbReference type="OrthoDB" id="47059at2759"/>
<sequence length="59" mass="6691">MPSTVSNDDNFENLVNIDEIRSSLRQLDEQENQIDASLDDLLKQESQLDQSLNTLNKVG</sequence>
<comment type="caution">
    <text evidence="2">The sequence shown here is derived from an EMBL/GenBank/DDBJ whole genome shotgun (WGS) entry which is preliminary data.</text>
</comment>
<dbReference type="Proteomes" id="UP000253551">
    <property type="component" value="Unassembled WGS sequence"/>
</dbReference>
<keyword evidence="1" id="KW-0175">Coiled coil</keyword>
<gene>
    <name evidence="2" type="ORF">CU098_003694</name>
</gene>
<dbReference type="EMBL" id="PJQM01003619">
    <property type="protein sequence ID" value="RCH87937.1"/>
    <property type="molecule type" value="Genomic_DNA"/>
</dbReference>
<protein>
    <submittedName>
        <fullName evidence="2">Uncharacterized protein</fullName>
    </submittedName>
</protein>
<name>A0A367JDD6_RHIST</name>
<evidence type="ECO:0000313" key="3">
    <source>
        <dbReference type="Proteomes" id="UP000253551"/>
    </source>
</evidence>
<dbReference type="STRING" id="4846.A0A367JDD6"/>
<feature type="coiled-coil region" evidence="1">
    <location>
        <begin position="20"/>
        <end position="47"/>
    </location>
</feature>
<evidence type="ECO:0000313" key="2">
    <source>
        <dbReference type="EMBL" id="RCH87937.1"/>
    </source>
</evidence>
<dbReference type="AlphaFoldDB" id="A0A367JDD6"/>
<keyword evidence="3" id="KW-1185">Reference proteome</keyword>
<evidence type="ECO:0000256" key="1">
    <source>
        <dbReference type="SAM" id="Coils"/>
    </source>
</evidence>
<reference evidence="2 3" key="1">
    <citation type="journal article" date="2018" name="G3 (Bethesda)">
        <title>Phylogenetic and Phylogenomic Definition of Rhizopus Species.</title>
        <authorList>
            <person name="Gryganskyi A.P."/>
            <person name="Golan J."/>
            <person name="Dolatabadi S."/>
            <person name="Mondo S."/>
            <person name="Robb S."/>
            <person name="Idnurm A."/>
            <person name="Muszewska A."/>
            <person name="Steczkiewicz K."/>
            <person name="Masonjones S."/>
            <person name="Liao H.L."/>
            <person name="Gajdeczka M.T."/>
            <person name="Anike F."/>
            <person name="Vuek A."/>
            <person name="Anishchenko I.M."/>
            <person name="Voigt K."/>
            <person name="de Hoog G.S."/>
            <person name="Smith M.E."/>
            <person name="Heitman J."/>
            <person name="Vilgalys R."/>
            <person name="Stajich J.E."/>
        </authorList>
    </citation>
    <scope>NUCLEOTIDE SEQUENCE [LARGE SCALE GENOMIC DNA]</scope>
    <source>
        <strain evidence="2 3">LSU 92-RS-03</strain>
    </source>
</reference>
<proteinExistence type="predicted"/>
<organism evidence="2 3">
    <name type="scientific">Rhizopus stolonifer</name>
    <name type="common">Rhizopus nigricans</name>
    <dbReference type="NCBI Taxonomy" id="4846"/>
    <lineage>
        <taxon>Eukaryota</taxon>
        <taxon>Fungi</taxon>
        <taxon>Fungi incertae sedis</taxon>
        <taxon>Mucoromycota</taxon>
        <taxon>Mucoromycotina</taxon>
        <taxon>Mucoromycetes</taxon>
        <taxon>Mucorales</taxon>
        <taxon>Mucorineae</taxon>
        <taxon>Rhizopodaceae</taxon>
        <taxon>Rhizopus</taxon>
    </lineage>
</organism>